<evidence type="ECO:0000259" key="6">
    <source>
        <dbReference type="Pfam" id="PF01385"/>
    </source>
</evidence>
<evidence type="ECO:0000256" key="2">
    <source>
        <dbReference type="ARBA" id="ARBA00011044"/>
    </source>
</evidence>
<evidence type="ECO:0000259" key="7">
    <source>
        <dbReference type="Pfam" id="PF07282"/>
    </source>
</evidence>
<dbReference type="InterPro" id="IPR001959">
    <property type="entry name" value="Transposase"/>
</dbReference>
<keyword evidence="3" id="KW-0815">Transposition</keyword>
<dbReference type="Proteomes" id="UP001198151">
    <property type="component" value="Unassembled WGS sequence"/>
</dbReference>
<evidence type="ECO:0000256" key="4">
    <source>
        <dbReference type="ARBA" id="ARBA00023125"/>
    </source>
</evidence>
<dbReference type="PANTHER" id="PTHR30405:SF11">
    <property type="entry name" value="RNA-GUIDED DNA ENDONUCLEASE RV2885C-RELATED"/>
    <property type="match status" value="1"/>
</dbReference>
<feature type="domain" description="Probable transposase IS891/IS1136/IS1341" evidence="6">
    <location>
        <begin position="123"/>
        <end position="214"/>
    </location>
</feature>
<dbReference type="Pfam" id="PF07282">
    <property type="entry name" value="Cas12f1-like_TNB"/>
    <property type="match status" value="1"/>
</dbReference>
<comment type="similarity">
    <text evidence="2">In the N-terminal section; belongs to the transposase 2 family.</text>
</comment>
<dbReference type="RefSeq" id="WP_320442597.1">
    <property type="nucleotide sequence ID" value="NZ_JAJEQX010000014.1"/>
</dbReference>
<dbReference type="Pfam" id="PF01385">
    <property type="entry name" value="OrfB_IS605"/>
    <property type="match status" value="1"/>
</dbReference>
<evidence type="ECO:0000313" key="9">
    <source>
        <dbReference type="Proteomes" id="UP001198151"/>
    </source>
</evidence>
<proteinExistence type="inferred from homology"/>
<evidence type="ECO:0000256" key="5">
    <source>
        <dbReference type="ARBA" id="ARBA00023172"/>
    </source>
</evidence>
<evidence type="ECO:0000256" key="1">
    <source>
        <dbReference type="ARBA" id="ARBA00008761"/>
    </source>
</evidence>
<reference evidence="8 9" key="1">
    <citation type="submission" date="2021-10" db="EMBL/GenBank/DDBJ databases">
        <title>Anaerobic single-cell dispensing facilitates the cultivation of human gut bacteria.</title>
        <authorList>
            <person name="Afrizal A."/>
        </authorList>
    </citation>
    <scope>NUCLEOTIDE SEQUENCE [LARGE SCALE GENOMIC DNA]</scope>
    <source>
        <strain evidence="8 9">CLA-AA-H200</strain>
    </source>
</reference>
<dbReference type="NCBIfam" id="NF040570">
    <property type="entry name" value="guided_TnpB"/>
    <property type="match status" value="1"/>
</dbReference>
<protein>
    <submittedName>
        <fullName evidence="8">Transposase</fullName>
    </submittedName>
</protein>
<gene>
    <name evidence="8" type="ORF">LKD70_09130</name>
</gene>
<dbReference type="InterPro" id="IPR051399">
    <property type="entry name" value="RNA-guided_DNA_endo/Transpos"/>
</dbReference>
<sequence>MTARYKTVREQLLQKPYRYKDDAGKWHSIPRTLEWLWQPIHFTRPQADLVRGRDYSFVSDQDTGGKLLSLNTLGQRIKVSFDVPECFKEYFDGTWAFDTGKLVSLKGEWYFHIPMRKESSCEFAPASVTHVVGSDRGLRFLAVVYDEAGKTKFMDGSRIMAKRDTFQNVRSQLQAKGTKSARRALRRISGRENRWMSDVNHQISKTLVKQYGEGTLFALEDLTGVSFAEETLSNRNAKGRKDLRTWSFFQLEQHLAYKAHAAGSEVMKFDAAYTSQRCPKCGRIRKENRRHMQHEYACDCYGYRSNDDRVGAMNIQLLGTLYISGDSNPRFGPRKTN</sequence>
<dbReference type="PANTHER" id="PTHR30405">
    <property type="entry name" value="TRANSPOSASE"/>
    <property type="match status" value="1"/>
</dbReference>
<keyword evidence="4" id="KW-0238">DNA-binding</keyword>
<dbReference type="EMBL" id="JAJEQX010000014">
    <property type="protein sequence ID" value="MCC2254577.1"/>
    <property type="molecule type" value="Genomic_DNA"/>
</dbReference>
<accession>A0ABS8FWZ3</accession>
<dbReference type="InterPro" id="IPR010095">
    <property type="entry name" value="Cas12f1-like_TNB"/>
</dbReference>
<name>A0ABS8FWZ3_9FIRM</name>
<comment type="similarity">
    <text evidence="1">In the C-terminal section; belongs to the transposase 35 family.</text>
</comment>
<keyword evidence="9" id="KW-1185">Reference proteome</keyword>
<keyword evidence="5" id="KW-0233">DNA recombination</keyword>
<comment type="caution">
    <text evidence="8">The sequence shown here is derived from an EMBL/GenBank/DDBJ whole genome shotgun (WGS) entry which is preliminary data.</text>
</comment>
<evidence type="ECO:0000313" key="8">
    <source>
        <dbReference type="EMBL" id="MCC2254577.1"/>
    </source>
</evidence>
<dbReference type="NCBIfam" id="TIGR01766">
    <property type="entry name" value="IS200/IS605 family accessory protein TnpB-like domain"/>
    <property type="match status" value="1"/>
</dbReference>
<evidence type="ECO:0000256" key="3">
    <source>
        <dbReference type="ARBA" id="ARBA00022578"/>
    </source>
</evidence>
<organism evidence="8 9">
    <name type="scientific">Ruminococcus turbiniformis</name>
    <dbReference type="NCBI Taxonomy" id="2881258"/>
    <lineage>
        <taxon>Bacteria</taxon>
        <taxon>Bacillati</taxon>
        <taxon>Bacillota</taxon>
        <taxon>Clostridia</taxon>
        <taxon>Eubacteriales</taxon>
        <taxon>Oscillospiraceae</taxon>
        <taxon>Ruminococcus</taxon>
    </lineage>
</organism>
<feature type="domain" description="Cas12f1-like TNB" evidence="7">
    <location>
        <begin position="248"/>
        <end position="315"/>
    </location>
</feature>